<dbReference type="Pfam" id="PF03983">
    <property type="entry name" value="SHD1"/>
    <property type="match status" value="1"/>
</dbReference>
<evidence type="ECO:0000313" key="5">
    <source>
        <dbReference type="Proteomes" id="UP001416858"/>
    </source>
</evidence>
<gene>
    <name evidence="4" type="ORF">Rcae01_05803</name>
</gene>
<proteinExistence type="predicted"/>
<dbReference type="Proteomes" id="UP001416858">
    <property type="component" value="Unassembled WGS sequence"/>
</dbReference>
<protein>
    <recommendedName>
        <fullName evidence="3">SLA1 homology domain-containing protein</fullName>
    </recommendedName>
</protein>
<comment type="caution">
    <text evidence="4">The sequence shown here is derived from an EMBL/GenBank/DDBJ whole genome shotgun (WGS) entry which is preliminary data.</text>
</comment>
<evidence type="ECO:0000256" key="1">
    <source>
        <dbReference type="SAM" id="MobiDB-lite"/>
    </source>
</evidence>
<keyword evidence="2" id="KW-0732">Signal</keyword>
<feature type="region of interest" description="Disordered" evidence="1">
    <location>
        <begin position="86"/>
        <end position="115"/>
    </location>
</feature>
<feature type="signal peptide" evidence="2">
    <location>
        <begin position="1"/>
        <end position="37"/>
    </location>
</feature>
<evidence type="ECO:0000313" key="4">
    <source>
        <dbReference type="EMBL" id="GAA5510295.1"/>
    </source>
</evidence>
<feature type="region of interest" description="Disordered" evidence="1">
    <location>
        <begin position="447"/>
        <end position="469"/>
    </location>
</feature>
<evidence type="ECO:0000259" key="3">
    <source>
        <dbReference type="Pfam" id="PF03983"/>
    </source>
</evidence>
<dbReference type="EMBL" id="BAABRO010000021">
    <property type="protein sequence ID" value="GAA5510295.1"/>
    <property type="molecule type" value="Genomic_DNA"/>
</dbReference>
<feature type="chain" id="PRO_5047364988" description="SLA1 homology domain-containing protein" evidence="2">
    <location>
        <begin position="38"/>
        <end position="609"/>
    </location>
</feature>
<reference evidence="4 5" key="1">
    <citation type="submission" date="2024-02" db="EMBL/GenBank/DDBJ databases">
        <title>Rhodopirellula caenicola NBRC 110016.</title>
        <authorList>
            <person name="Ichikawa N."/>
            <person name="Katano-Makiyama Y."/>
            <person name="Hidaka K."/>
        </authorList>
    </citation>
    <scope>NUCLEOTIDE SEQUENCE [LARGE SCALE GENOMIC DNA]</scope>
    <source>
        <strain evidence="4 5">NBRC 110016</strain>
    </source>
</reference>
<sequence>MFLKNAFPRSCYVRPWIGRFCLLGCITVLGTSFSVSAQAETWTDATGKFSIDAKFIGVEGKSIVLLKDNGAKISVPIAKLSRESRDQARNAYEQMRSELKQPAQSSSEPESAVAPTVNRALDFEPPTPPPVDPMPPFPDNLSVRETINFAKQQFLAGHPEVLWHALPEEMRATFDDNRFRSEVSPFVDQSTALQSQVEPVVFKAIEVLVTKKPFVLGSPLLDQVSTEVMPQIEQAYDPAVGVLYELVDFAFSFDMTGERTLSQAINYHGPRLGGHLKPLFQLAPPGAIDGFLDSLTIEQIDDDHAIVRVPQTEGQQPASDFNFEFTSREAKLVRVSNRWVTETQFSQWKELKSKLESGELKQSMEQAKADSAESMQGAAMMVGMFTGMASTVLDSLLAAESQQEFDQAVTKAATMLNFGAGNAGDGAGPEMEFGFSGEDSIQFEISESMESSSAPAGAKKVPSGPAPEGWSLDLAGLEIPSTTASGVAAGMPTTINDSRIRDGILHLTHRDGNQDVHSWIIFLFLDEDEKPDGKTFDVNAKSGFSSPHVHFRYSTADDGLETEIFMSEYAMRLEFGQSADGKLPGKIYLCLPDANKSLLRGTFTATIEN</sequence>
<keyword evidence="5" id="KW-1185">Reference proteome</keyword>
<evidence type="ECO:0000256" key="2">
    <source>
        <dbReference type="SAM" id="SignalP"/>
    </source>
</evidence>
<organism evidence="4 5">
    <name type="scientific">Novipirellula caenicola</name>
    <dbReference type="NCBI Taxonomy" id="1536901"/>
    <lineage>
        <taxon>Bacteria</taxon>
        <taxon>Pseudomonadati</taxon>
        <taxon>Planctomycetota</taxon>
        <taxon>Planctomycetia</taxon>
        <taxon>Pirellulales</taxon>
        <taxon>Pirellulaceae</taxon>
        <taxon>Novipirellula</taxon>
    </lineage>
</organism>
<accession>A0ABP9W0G9</accession>
<dbReference type="Gene3D" id="2.30.30.700">
    <property type="entry name" value="SLA1 homology domain 1"/>
    <property type="match status" value="1"/>
</dbReference>
<name>A0ABP9W0G9_9BACT</name>
<feature type="domain" description="SLA1 homology" evidence="3">
    <location>
        <begin position="38"/>
        <end position="83"/>
    </location>
</feature>
<dbReference type="InterPro" id="IPR007131">
    <property type="entry name" value="SHD1"/>
</dbReference>